<evidence type="ECO:0000256" key="2">
    <source>
        <dbReference type="ARBA" id="ARBA00023002"/>
    </source>
</evidence>
<dbReference type="EMBL" id="JAUSWJ010000001">
    <property type="protein sequence ID" value="MDQ0515680.1"/>
    <property type="molecule type" value="Genomic_DNA"/>
</dbReference>
<dbReference type="InterPro" id="IPR036291">
    <property type="entry name" value="NAD(P)-bd_dom_sf"/>
</dbReference>
<gene>
    <name evidence="3" type="ORF">QO015_001293</name>
</gene>
<protein>
    <submittedName>
        <fullName evidence="3">NAD(P)-dependent dehydrogenase (Short-subunit alcohol dehydrogenase family)</fullName>
    </submittedName>
</protein>
<dbReference type="SUPFAM" id="SSF51735">
    <property type="entry name" value="NAD(P)-binding Rossmann-fold domains"/>
    <property type="match status" value="1"/>
</dbReference>
<evidence type="ECO:0000313" key="4">
    <source>
        <dbReference type="Proteomes" id="UP001223743"/>
    </source>
</evidence>
<comment type="similarity">
    <text evidence="1">Belongs to the short-chain dehydrogenases/reductases (SDR) family.</text>
</comment>
<dbReference type="PANTHER" id="PTHR43639">
    <property type="entry name" value="OXIDOREDUCTASE, SHORT-CHAIN DEHYDROGENASE/REDUCTASE FAMILY (AFU_ORTHOLOGUE AFUA_5G02870)"/>
    <property type="match status" value="1"/>
</dbReference>
<organism evidence="3 4">
    <name type="scientific">Kaistia geumhonensis</name>
    <dbReference type="NCBI Taxonomy" id="410839"/>
    <lineage>
        <taxon>Bacteria</taxon>
        <taxon>Pseudomonadati</taxon>
        <taxon>Pseudomonadota</taxon>
        <taxon>Alphaproteobacteria</taxon>
        <taxon>Hyphomicrobiales</taxon>
        <taxon>Kaistiaceae</taxon>
        <taxon>Kaistia</taxon>
    </lineage>
</organism>
<sequence length="249" mass="25838">MPSASKVALVTGAQQGIGRATALTLAQQGYDLALHFLDDEAAVVALGEEITALGQRTSRHRADLVDTGAAQRLVEEAFETHGRLDGVVNNAGIFHRATLDELTVGLWDLTLDVNLRAATFVIQAAVAQMRRTGTRGAIVNVSSVAAFGTARGIHYSASKGGLDAMTRAAALDVARDGIRINGVAPGMVLTAQALEGDAREELERIAAATVAGRIGRPEEIAAVIAFLLSDAASFINGEVIQANGGARMG</sequence>
<keyword evidence="4" id="KW-1185">Reference proteome</keyword>
<dbReference type="Pfam" id="PF13561">
    <property type="entry name" value="adh_short_C2"/>
    <property type="match status" value="1"/>
</dbReference>
<dbReference type="PRINTS" id="PR00081">
    <property type="entry name" value="GDHRDH"/>
</dbReference>
<dbReference type="InterPro" id="IPR020904">
    <property type="entry name" value="Sc_DH/Rdtase_CS"/>
</dbReference>
<dbReference type="PRINTS" id="PR00080">
    <property type="entry name" value="SDRFAMILY"/>
</dbReference>
<dbReference type="CDD" id="cd05233">
    <property type="entry name" value="SDR_c"/>
    <property type="match status" value="1"/>
</dbReference>
<keyword evidence="2" id="KW-0560">Oxidoreductase</keyword>
<dbReference type="InterPro" id="IPR002347">
    <property type="entry name" value="SDR_fam"/>
</dbReference>
<dbReference type="PROSITE" id="PS00061">
    <property type="entry name" value="ADH_SHORT"/>
    <property type="match status" value="1"/>
</dbReference>
<name>A0ABU0M3Z7_9HYPH</name>
<dbReference type="PANTHER" id="PTHR43639:SF1">
    <property type="entry name" value="SHORT-CHAIN DEHYDROGENASE_REDUCTASE FAMILY PROTEIN"/>
    <property type="match status" value="1"/>
</dbReference>
<evidence type="ECO:0000313" key="3">
    <source>
        <dbReference type="EMBL" id="MDQ0515680.1"/>
    </source>
</evidence>
<evidence type="ECO:0000256" key="1">
    <source>
        <dbReference type="ARBA" id="ARBA00006484"/>
    </source>
</evidence>
<dbReference type="Gene3D" id="3.40.50.720">
    <property type="entry name" value="NAD(P)-binding Rossmann-like Domain"/>
    <property type="match status" value="1"/>
</dbReference>
<comment type="caution">
    <text evidence="3">The sequence shown here is derived from an EMBL/GenBank/DDBJ whole genome shotgun (WGS) entry which is preliminary data.</text>
</comment>
<dbReference type="Proteomes" id="UP001223743">
    <property type="component" value="Unassembled WGS sequence"/>
</dbReference>
<reference evidence="3 4" key="1">
    <citation type="submission" date="2023-07" db="EMBL/GenBank/DDBJ databases">
        <title>Genomic Encyclopedia of Type Strains, Phase IV (KMG-IV): sequencing the most valuable type-strain genomes for metagenomic binning, comparative biology and taxonomic classification.</title>
        <authorList>
            <person name="Goeker M."/>
        </authorList>
    </citation>
    <scope>NUCLEOTIDE SEQUENCE [LARGE SCALE GENOMIC DNA]</scope>
    <source>
        <strain evidence="3 4">B1-1</strain>
    </source>
</reference>
<accession>A0ABU0M3Z7</accession>
<dbReference type="RefSeq" id="WP_266280690.1">
    <property type="nucleotide sequence ID" value="NZ_JAPKNF010000001.1"/>
</dbReference>
<proteinExistence type="inferred from homology"/>